<gene>
    <name evidence="2" type="ORF">SEMRO_1386_G268250.1</name>
</gene>
<protein>
    <submittedName>
        <fullName evidence="2">Uncharacterized protein</fullName>
    </submittedName>
</protein>
<evidence type="ECO:0000313" key="2">
    <source>
        <dbReference type="EMBL" id="CAB9523173.1"/>
    </source>
</evidence>
<accession>A0A9N8EM25</accession>
<dbReference type="EMBL" id="CAICTM010001384">
    <property type="protein sequence ID" value="CAB9523173.1"/>
    <property type="molecule type" value="Genomic_DNA"/>
</dbReference>
<reference evidence="2" key="1">
    <citation type="submission" date="2020-06" db="EMBL/GenBank/DDBJ databases">
        <authorList>
            <consortium name="Plant Systems Biology data submission"/>
        </authorList>
    </citation>
    <scope>NUCLEOTIDE SEQUENCE</scope>
    <source>
        <strain evidence="2">D6</strain>
    </source>
</reference>
<feature type="region of interest" description="Disordered" evidence="1">
    <location>
        <begin position="1"/>
        <end position="28"/>
    </location>
</feature>
<evidence type="ECO:0000256" key="1">
    <source>
        <dbReference type="SAM" id="MobiDB-lite"/>
    </source>
</evidence>
<evidence type="ECO:0000313" key="3">
    <source>
        <dbReference type="Proteomes" id="UP001153069"/>
    </source>
</evidence>
<sequence>MSTKSKRKSESAATKKGTKKPRKGNKENETVLEVMDLCGQGFLSPSDLMTFLEKQYPPSIQKLKTTKKFCIQTDSFPRGCMQVLLDHIGESHHQIVEFQHHYGMVRKYQLQNADLKLLLKEHGGWLTSLRLVPQSLKLVATVPPAPKLQGCGYRWTTLHARSLHVLELPLANDTKQQLLDGTRKTPLQLDQLEELVLRHVGSNTTRDQLENLLANAPVLGRLVVQGASMGDDLEAFLVAKAKEHGKDDLEIEIHD</sequence>
<keyword evidence="3" id="KW-1185">Reference proteome</keyword>
<organism evidence="2 3">
    <name type="scientific">Seminavis robusta</name>
    <dbReference type="NCBI Taxonomy" id="568900"/>
    <lineage>
        <taxon>Eukaryota</taxon>
        <taxon>Sar</taxon>
        <taxon>Stramenopiles</taxon>
        <taxon>Ochrophyta</taxon>
        <taxon>Bacillariophyta</taxon>
        <taxon>Bacillariophyceae</taxon>
        <taxon>Bacillariophycidae</taxon>
        <taxon>Naviculales</taxon>
        <taxon>Naviculaceae</taxon>
        <taxon>Seminavis</taxon>
    </lineage>
</organism>
<dbReference type="Proteomes" id="UP001153069">
    <property type="component" value="Unassembled WGS sequence"/>
</dbReference>
<name>A0A9N8EM25_9STRA</name>
<proteinExistence type="predicted"/>
<comment type="caution">
    <text evidence="2">The sequence shown here is derived from an EMBL/GenBank/DDBJ whole genome shotgun (WGS) entry which is preliminary data.</text>
</comment>
<dbReference type="AlphaFoldDB" id="A0A9N8EM25"/>